<dbReference type="AlphaFoldDB" id="A0A172YGU9"/>
<proteinExistence type="inferred from homology"/>
<name>A0A172YGU9_9GAMM</name>
<sequence>MNDRRSASSDTRLRPPERFDATDEMPQHDPRPMLRFDADTDSQPLDETLPDGVESALDRALARPRKRRWGLLVLVGGALAVGVAQSAMQLVDAWRLGEWLAGAWGALGVLGGWLLAGALGRELGKLRRLRRHSQLRQALIDESPEPFALCDRLRRQMGLADDDPHWRAFTLAHQQHHSDAETRTLFAHHVLAPRDRKARGLITRMASESALMVAVSPSTLLDMGLIAWRNLYMIDRLARLYGLELGYASRLKLFRTVLANMAFAGTSEFIADAGMDMLSMNLLERLSARAAQGMGSGLLTARLGLRTIRLLRPLPFEENQAPRLADLRRELWTQLKRLDRDGRATRDGNDG</sequence>
<evidence type="ECO:0000256" key="6">
    <source>
        <dbReference type="ARBA" id="ARBA00022989"/>
    </source>
</evidence>
<dbReference type="PANTHER" id="PTHR39342:SF1">
    <property type="entry name" value="UPF0283 MEMBRANE PROTEIN YCJF"/>
    <property type="match status" value="1"/>
</dbReference>
<keyword evidence="11" id="KW-1185">Reference proteome</keyword>
<evidence type="ECO:0000256" key="8">
    <source>
        <dbReference type="SAM" id="MobiDB-lite"/>
    </source>
</evidence>
<feature type="compositionally biased region" description="Basic and acidic residues" evidence="8">
    <location>
        <begin position="1"/>
        <end position="38"/>
    </location>
</feature>
<evidence type="ECO:0000256" key="9">
    <source>
        <dbReference type="SAM" id="Phobius"/>
    </source>
</evidence>
<dbReference type="InterPro" id="IPR021147">
    <property type="entry name" value="DUF697"/>
</dbReference>
<feature type="region of interest" description="Disordered" evidence="8">
    <location>
        <begin position="1"/>
        <end position="49"/>
    </location>
</feature>
<organism evidence="10 11">
    <name type="scientific">Halotalea alkalilenta</name>
    <dbReference type="NCBI Taxonomy" id="376489"/>
    <lineage>
        <taxon>Bacteria</taxon>
        <taxon>Pseudomonadati</taxon>
        <taxon>Pseudomonadota</taxon>
        <taxon>Gammaproteobacteria</taxon>
        <taxon>Oceanospirillales</taxon>
        <taxon>Halomonadaceae</taxon>
        <taxon>Halotalea</taxon>
    </lineage>
</organism>
<dbReference type="EMBL" id="CP015243">
    <property type="protein sequence ID" value="ANF58434.1"/>
    <property type="molecule type" value="Genomic_DNA"/>
</dbReference>
<keyword evidence="6 9" id="KW-1133">Transmembrane helix</keyword>
<comment type="similarity">
    <text evidence="2">Belongs to the UPF0283 family.</text>
</comment>
<evidence type="ECO:0000256" key="7">
    <source>
        <dbReference type="ARBA" id="ARBA00023136"/>
    </source>
</evidence>
<evidence type="ECO:0000256" key="3">
    <source>
        <dbReference type="ARBA" id="ARBA00022475"/>
    </source>
</evidence>
<keyword evidence="5 9" id="KW-0812">Transmembrane</keyword>
<dbReference type="KEGG" id="haa:A5892_13945"/>
<evidence type="ECO:0000256" key="5">
    <source>
        <dbReference type="ARBA" id="ARBA00022692"/>
    </source>
</evidence>
<dbReference type="NCBIfam" id="TIGR01620">
    <property type="entry name" value="hyp_HI0043"/>
    <property type="match status" value="1"/>
</dbReference>
<evidence type="ECO:0000256" key="2">
    <source>
        <dbReference type="ARBA" id="ARBA00008255"/>
    </source>
</evidence>
<comment type="subcellular location">
    <subcellularLocation>
        <location evidence="1">Cell inner membrane</location>
        <topology evidence="1">Multi-pass membrane protein</topology>
    </subcellularLocation>
</comment>
<evidence type="ECO:0000313" key="10">
    <source>
        <dbReference type="EMBL" id="ANF58434.1"/>
    </source>
</evidence>
<dbReference type="PANTHER" id="PTHR39342">
    <property type="entry name" value="UPF0283 MEMBRANE PROTEIN YCJF"/>
    <property type="match status" value="1"/>
</dbReference>
<gene>
    <name evidence="10" type="ORF">A5892_13945</name>
</gene>
<feature type="transmembrane region" description="Helical" evidence="9">
    <location>
        <begin position="99"/>
        <end position="120"/>
    </location>
</feature>
<dbReference type="InterPro" id="IPR006507">
    <property type="entry name" value="UPF0283"/>
</dbReference>
<reference evidence="10 11" key="1">
    <citation type="submission" date="2016-04" db="EMBL/GenBank/DDBJ databases">
        <title>Complete Genome Sequence of Halotalea alkalilenta IHB B 13600.</title>
        <authorList>
            <person name="Swarnkar M.K."/>
            <person name="Sharma A."/>
            <person name="Kaushal K."/>
            <person name="Soni R."/>
            <person name="Rana S."/>
            <person name="Singh A.K."/>
            <person name="Gulati A."/>
        </authorList>
    </citation>
    <scope>NUCLEOTIDE SEQUENCE [LARGE SCALE GENOMIC DNA]</scope>
    <source>
        <strain evidence="10 11">IHB B 13600</strain>
    </source>
</reference>
<evidence type="ECO:0008006" key="12">
    <source>
        <dbReference type="Google" id="ProtNLM"/>
    </source>
</evidence>
<dbReference type="GO" id="GO:0005886">
    <property type="term" value="C:plasma membrane"/>
    <property type="evidence" value="ECO:0007669"/>
    <property type="project" value="UniProtKB-SubCell"/>
</dbReference>
<keyword evidence="3" id="KW-1003">Cell membrane</keyword>
<feature type="transmembrane region" description="Helical" evidence="9">
    <location>
        <begin position="69"/>
        <end position="87"/>
    </location>
</feature>
<dbReference type="RefSeq" id="WP_064123313.1">
    <property type="nucleotide sequence ID" value="NZ_CP015243.1"/>
</dbReference>
<protein>
    <recommendedName>
        <fullName evidence="12">TIGR01620 family protein</fullName>
    </recommendedName>
</protein>
<keyword evidence="4" id="KW-0997">Cell inner membrane</keyword>
<dbReference type="Pfam" id="PF05128">
    <property type="entry name" value="DUF697"/>
    <property type="match status" value="1"/>
</dbReference>
<accession>A0A172YGU9</accession>
<evidence type="ECO:0000256" key="4">
    <source>
        <dbReference type="ARBA" id="ARBA00022519"/>
    </source>
</evidence>
<evidence type="ECO:0000313" key="11">
    <source>
        <dbReference type="Proteomes" id="UP000077875"/>
    </source>
</evidence>
<dbReference type="Proteomes" id="UP000077875">
    <property type="component" value="Chromosome"/>
</dbReference>
<keyword evidence="7 9" id="KW-0472">Membrane</keyword>
<evidence type="ECO:0000256" key="1">
    <source>
        <dbReference type="ARBA" id="ARBA00004429"/>
    </source>
</evidence>
<dbReference type="STRING" id="376489.A5892_13945"/>